<dbReference type="AlphaFoldDB" id="A0A9N9YP47"/>
<dbReference type="SUPFAM" id="SSF53474">
    <property type="entry name" value="alpha/beta-Hydrolases"/>
    <property type="match status" value="1"/>
</dbReference>
<dbReference type="GO" id="GO:0019695">
    <property type="term" value="P:choline metabolic process"/>
    <property type="evidence" value="ECO:0007669"/>
    <property type="project" value="TreeGrafter"/>
</dbReference>
<keyword evidence="2" id="KW-0378">Hydrolase</keyword>
<organism evidence="4 5">
    <name type="scientific">Clonostachys rhizophaga</name>
    <dbReference type="NCBI Taxonomy" id="160324"/>
    <lineage>
        <taxon>Eukaryota</taxon>
        <taxon>Fungi</taxon>
        <taxon>Dikarya</taxon>
        <taxon>Ascomycota</taxon>
        <taxon>Pezizomycotina</taxon>
        <taxon>Sordariomycetes</taxon>
        <taxon>Hypocreomycetidae</taxon>
        <taxon>Hypocreales</taxon>
        <taxon>Bionectriaceae</taxon>
        <taxon>Clonostachys</taxon>
    </lineage>
</organism>
<dbReference type="GO" id="GO:0006581">
    <property type="term" value="P:acetylcholine catabolic process"/>
    <property type="evidence" value="ECO:0007669"/>
    <property type="project" value="TreeGrafter"/>
</dbReference>
<sequence>MKSDEIPSINQVSLEVASLGTLKGISLNGKTYILVSRMLLFQAGFGVLFSRLSPGKMRTGMERGWGNSSSLSFRLAEFEVDFAGVVRPYCPQPPRDFYPVPNAPRPWLDMPQANEFNCLNLNISVPHLPTDQVKNLLPVMVFIHGGAFTYSMNSLPVYDSRILVESSASKFQRPTIVVAVNYRLGVDGFLAGKDIETYNSAHGEAGVGNYGLWDQVLAIRWV</sequence>
<dbReference type="GO" id="GO:0005886">
    <property type="term" value="C:plasma membrane"/>
    <property type="evidence" value="ECO:0007669"/>
    <property type="project" value="TreeGrafter"/>
</dbReference>
<dbReference type="GO" id="GO:0003990">
    <property type="term" value="F:acetylcholinesterase activity"/>
    <property type="evidence" value="ECO:0007669"/>
    <property type="project" value="TreeGrafter"/>
</dbReference>
<dbReference type="PANTHER" id="PTHR43918">
    <property type="entry name" value="ACETYLCHOLINESTERASE"/>
    <property type="match status" value="1"/>
</dbReference>
<comment type="caution">
    <text evidence="4">The sequence shown here is derived from an EMBL/GenBank/DDBJ whole genome shotgun (WGS) entry which is preliminary data.</text>
</comment>
<dbReference type="OrthoDB" id="3200163at2759"/>
<dbReference type="InterPro" id="IPR050654">
    <property type="entry name" value="AChE-related_enzymes"/>
</dbReference>
<feature type="domain" description="Carboxylesterase type B" evidence="3">
    <location>
        <begin position="87"/>
        <end position="222"/>
    </location>
</feature>
<reference evidence="4" key="1">
    <citation type="submission" date="2021-10" db="EMBL/GenBank/DDBJ databases">
        <authorList>
            <person name="Piombo E."/>
        </authorList>
    </citation>
    <scope>NUCLEOTIDE SEQUENCE</scope>
</reference>
<keyword evidence="5" id="KW-1185">Reference proteome</keyword>
<accession>A0A9N9YP47</accession>
<evidence type="ECO:0000256" key="1">
    <source>
        <dbReference type="ARBA" id="ARBA00005964"/>
    </source>
</evidence>
<dbReference type="PANTHER" id="PTHR43918:SF4">
    <property type="entry name" value="CARBOXYLIC ESTER HYDROLASE"/>
    <property type="match status" value="1"/>
</dbReference>
<dbReference type="InterPro" id="IPR029058">
    <property type="entry name" value="AB_hydrolase_fold"/>
</dbReference>
<evidence type="ECO:0000259" key="3">
    <source>
        <dbReference type="Pfam" id="PF00135"/>
    </source>
</evidence>
<dbReference type="Pfam" id="PF00135">
    <property type="entry name" value="COesterase"/>
    <property type="match status" value="1"/>
</dbReference>
<proteinExistence type="inferred from homology"/>
<gene>
    <name evidence="4" type="ORF">CRHIZ90672A_00000394</name>
</gene>
<dbReference type="Proteomes" id="UP000696573">
    <property type="component" value="Unassembled WGS sequence"/>
</dbReference>
<dbReference type="EMBL" id="CABFNQ020000694">
    <property type="protein sequence ID" value="CAH0023979.1"/>
    <property type="molecule type" value="Genomic_DNA"/>
</dbReference>
<evidence type="ECO:0000256" key="2">
    <source>
        <dbReference type="ARBA" id="ARBA00022801"/>
    </source>
</evidence>
<protein>
    <recommendedName>
        <fullName evidence="3">Carboxylesterase type B domain-containing protein</fullName>
    </recommendedName>
</protein>
<dbReference type="InterPro" id="IPR002018">
    <property type="entry name" value="CarbesteraseB"/>
</dbReference>
<comment type="similarity">
    <text evidence="1">Belongs to the type-B carboxylesterase/lipase family.</text>
</comment>
<name>A0A9N9YP47_9HYPO</name>
<evidence type="ECO:0000313" key="5">
    <source>
        <dbReference type="Proteomes" id="UP000696573"/>
    </source>
</evidence>
<evidence type="ECO:0000313" key="4">
    <source>
        <dbReference type="EMBL" id="CAH0023979.1"/>
    </source>
</evidence>
<dbReference type="Gene3D" id="3.40.50.1820">
    <property type="entry name" value="alpha/beta hydrolase"/>
    <property type="match status" value="1"/>
</dbReference>